<dbReference type="EMBL" id="ML170168">
    <property type="protein sequence ID" value="TDL23892.1"/>
    <property type="molecule type" value="Genomic_DNA"/>
</dbReference>
<dbReference type="GO" id="GO:0005525">
    <property type="term" value="F:GTP binding"/>
    <property type="evidence" value="ECO:0007669"/>
    <property type="project" value="InterPro"/>
</dbReference>
<dbReference type="Proteomes" id="UP000294933">
    <property type="component" value="Unassembled WGS sequence"/>
</dbReference>
<gene>
    <name evidence="3" type="ORF">BD410DRAFT_720398</name>
</gene>
<dbReference type="STRING" id="50990.A0A4Y7Q9W9"/>
<evidence type="ECO:0000259" key="2">
    <source>
        <dbReference type="Pfam" id="PF01926"/>
    </source>
</evidence>
<dbReference type="Pfam" id="PF01926">
    <property type="entry name" value="MMR_HSR1"/>
    <property type="match status" value="1"/>
</dbReference>
<evidence type="ECO:0000256" key="1">
    <source>
        <dbReference type="SAM" id="Coils"/>
    </source>
</evidence>
<dbReference type="OrthoDB" id="8954335at2759"/>
<dbReference type="SUPFAM" id="SSF52540">
    <property type="entry name" value="P-loop containing nucleoside triphosphate hydrolases"/>
    <property type="match status" value="1"/>
</dbReference>
<keyword evidence="1" id="KW-0175">Coiled coil</keyword>
<evidence type="ECO:0000313" key="3">
    <source>
        <dbReference type="EMBL" id="TDL23892.1"/>
    </source>
</evidence>
<dbReference type="Gene3D" id="3.40.50.300">
    <property type="entry name" value="P-loop containing nucleotide triphosphate hydrolases"/>
    <property type="match status" value="1"/>
</dbReference>
<dbReference type="CDD" id="cd00882">
    <property type="entry name" value="Ras_like_GTPase"/>
    <property type="match status" value="1"/>
</dbReference>
<name>A0A4Y7Q9W9_9AGAM</name>
<keyword evidence="4" id="KW-1185">Reference proteome</keyword>
<accession>A0A4Y7Q9W9</accession>
<reference evidence="3 4" key="1">
    <citation type="submission" date="2018-06" db="EMBL/GenBank/DDBJ databases">
        <title>A transcriptomic atlas of mushroom development highlights an independent origin of complex multicellularity.</title>
        <authorList>
            <consortium name="DOE Joint Genome Institute"/>
            <person name="Krizsan K."/>
            <person name="Almasi E."/>
            <person name="Merenyi Z."/>
            <person name="Sahu N."/>
            <person name="Viragh M."/>
            <person name="Koszo T."/>
            <person name="Mondo S."/>
            <person name="Kiss B."/>
            <person name="Balint B."/>
            <person name="Kues U."/>
            <person name="Barry K."/>
            <person name="Hegedus J.C."/>
            <person name="Henrissat B."/>
            <person name="Johnson J."/>
            <person name="Lipzen A."/>
            <person name="Ohm R."/>
            <person name="Nagy I."/>
            <person name="Pangilinan J."/>
            <person name="Yan J."/>
            <person name="Xiong Y."/>
            <person name="Grigoriev I.V."/>
            <person name="Hibbett D.S."/>
            <person name="Nagy L.G."/>
        </authorList>
    </citation>
    <scope>NUCLEOTIDE SEQUENCE [LARGE SCALE GENOMIC DNA]</scope>
    <source>
        <strain evidence="3 4">SZMC22713</strain>
    </source>
</reference>
<organism evidence="3 4">
    <name type="scientific">Rickenella mellea</name>
    <dbReference type="NCBI Taxonomy" id="50990"/>
    <lineage>
        <taxon>Eukaryota</taxon>
        <taxon>Fungi</taxon>
        <taxon>Dikarya</taxon>
        <taxon>Basidiomycota</taxon>
        <taxon>Agaricomycotina</taxon>
        <taxon>Agaricomycetes</taxon>
        <taxon>Hymenochaetales</taxon>
        <taxon>Rickenellaceae</taxon>
        <taxon>Rickenella</taxon>
    </lineage>
</organism>
<feature type="coiled-coil region" evidence="1">
    <location>
        <begin position="247"/>
        <end position="354"/>
    </location>
</feature>
<proteinExistence type="predicted"/>
<evidence type="ECO:0000313" key="4">
    <source>
        <dbReference type="Proteomes" id="UP000294933"/>
    </source>
</evidence>
<protein>
    <recommendedName>
        <fullName evidence="2">G domain-containing protein</fullName>
    </recommendedName>
</protein>
<dbReference type="VEuPathDB" id="FungiDB:BD410DRAFT_720398"/>
<feature type="domain" description="G" evidence="2">
    <location>
        <begin position="41"/>
        <end position="96"/>
    </location>
</feature>
<dbReference type="InterPro" id="IPR027417">
    <property type="entry name" value="P-loop_NTPase"/>
</dbReference>
<dbReference type="AlphaFoldDB" id="A0A4Y7Q9W9"/>
<sequence length="404" mass="45248">MGQFSETSPTIRKEAAIASVNPPRIVDASCVLTIILLLSSVMGGTGSGKTTFINLLSGSELRVGWGLKSCTSTVQVSKPFELDDYVVTLIDTPGFDDTTRSDADILNMIATFFATAYEAGHLFSGIIYMHPISNVRMGGVSTLNFRLFQKLCGESAFGNVAIVTTMWGRVTESEGQAREKELSSEDLFFKPVLEMGGQMLRHDATLESAQAIMHAMIRNKPRPMKIQRELHDDKLDILQTSAGEELNRQLKEQAEMHREQLRALEKELREAILAKDEETKADLEEARMKLQADMARVQSDASKLASEYKDDKEQLERMLKDVEKKARQESELREEESQRRLRELQFSMKRAEDDTAYDIARMRQELFLLQSQSQGADCQPSGIGFFSLLGSALDIFLASQLALL</sequence>
<dbReference type="InterPro" id="IPR006073">
    <property type="entry name" value="GTP-bd"/>
</dbReference>